<reference evidence="1 4" key="1">
    <citation type="submission" date="2016-04" db="EMBL/GenBank/DDBJ databases">
        <title>Genome analyses suggest a sexual origin of heterokaryosis in a supposedly ancient asexual fungus.</title>
        <authorList>
            <person name="Ropars J."/>
            <person name="Sedzielewska K."/>
            <person name="Noel J."/>
            <person name="Charron P."/>
            <person name="Farinelli L."/>
            <person name="Marton T."/>
            <person name="Kruger M."/>
            <person name="Pelin A."/>
            <person name="Brachmann A."/>
            <person name="Corradi N."/>
        </authorList>
    </citation>
    <scope>NUCLEOTIDE SEQUENCE [LARGE SCALE GENOMIC DNA]</scope>
    <source>
        <strain evidence="1 4">A5</strain>
    </source>
</reference>
<protein>
    <submittedName>
        <fullName evidence="2">Uncharacterized protein</fullName>
    </submittedName>
</protein>
<dbReference type="Proteomes" id="UP000232722">
    <property type="component" value="Unassembled WGS sequence"/>
</dbReference>
<dbReference type="OrthoDB" id="2394806at2759"/>
<evidence type="ECO:0000313" key="1">
    <source>
        <dbReference type="EMBL" id="PKB93508.1"/>
    </source>
</evidence>
<dbReference type="SUPFAM" id="SSF46689">
    <property type="entry name" value="Homeodomain-like"/>
    <property type="match status" value="1"/>
</dbReference>
<dbReference type="VEuPathDB" id="FungiDB:RhiirA1_543843"/>
<dbReference type="EMBL" id="LLXJ01007876">
    <property type="protein sequence ID" value="PKB93508.1"/>
    <property type="molecule type" value="Genomic_DNA"/>
</dbReference>
<name>A0A2I1FM28_9GLOM</name>
<sequence length="82" mass="9595">MARAFSDDLNKRTVDNILQIYVQWGTVINLWQKPPGRHKTLTQNEMKILRELITKDKVDWYLDELVGELEQQTGKLVSIPTL</sequence>
<evidence type="ECO:0000313" key="4">
    <source>
        <dbReference type="Proteomes" id="UP000232722"/>
    </source>
</evidence>
<evidence type="ECO:0000313" key="3">
    <source>
        <dbReference type="Proteomes" id="UP000232688"/>
    </source>
</evidence>
<accession>A0A2I1FM28</accession>
<dbReference type="EMBL" id="LLXH01009615">
    <property type="protein sequence ID" value="PKC50572.1"/>
    <property type="molecule type" value="Genomic_DNA"/>
</dbReference>
<gene>
    <name evidence="2" type="ORF">RhiirA1_543843</name>
    <name evidence="1" type="ORF">RhiirA5_507947</name>
</gene>
<reference evidence="2 3" key="4">
    <citation type="submission" date="2017-10" db="EMBL/GenBank/DDBJ databases">
        <title>Genome analyses suggest a sexual origin of heterokaryosis in a supposedly ancient asexual fungus.</title>
        <authorList>
            <person name="Corradi N."/>
            <person name="Sedzielewska K."/>
            <person name="Noel J."/>
            <person name="Charron P."/>
            <person name="Farinelli L."/>
            <person name="Marton T."/>
            <person name="Kruger M."/>
            <person name="Pelin A."/>
            <person name="Brachmann A."/>
            <person name="Corradi N."/>
        </authorList>
    </citation>
    <scope>NUCLEOTIDE SEQUENCE [LARGE SCALE GENOMIC DNA]</scope>
    <source>
        <strain evidence="2 3">A1</strain>
    </source>
</reference>
<comment type="caution">
    <text evidence="2">The sequence shown here is derived from an EMBL/GenBank/DDBJ whole genome shotgun (WGS) entry which is preliminary data.</text>
</comment>
<dbReference type="Proteomes" id="UP000232688">
    <property type="component" value="Unassembled WGS sequence"/>
</dbReference>
<dbReference type="InterPro" id="IPR009057">
    <property type="entry name" value="Homeodomain-like_sf"/>
</dbReference>
<dbReference type="AlphaFoldDB" id="A0A2I1FM28"/>
<proteinExistence type="predicted"/>
<organism evidence="2 3">
    <name type="scientific">Rhizophagus irregularis</name>
    <dbReference type="NCBI Taxonomy" id="588596"/>
    <lineage>
        <taxon>Eukaryota</taxon>
        <taxon>Fungi</taxon>
        <taxon>Fungi incertae sedis</taxon>
        <taxon>Mucoromycota</taxon>
        <taxon>Glomeromycotina</taxon>
        <taxon>Glomeromycetes</taxon>
        <taxon>Glomerales</taxon>
        <taxon>Glomeraceae</taxon>
        <taxon>Rhizophagus</taxon>
    </lineage>
</organism>
<reference evidence="1 4" key="2">
    <citation type="submission" date="2017-09" db="EMBL/GenBank/DDBJ databases">
        <title>Extensive intraspecific genome diversity in a model arbuscular mycorrhizal fungus.</title>
        <authorList>
            <person name="Chen E.C."/>
            <person name="Morin E."/>
            <person name="Beaudet D."/>
            <person name="Noel J."/>
            <person name="Ndikumana S."/>
            <person name="Charron P."/>
            <person name="St-Onge C."/>
            <person name="Giorgi J."/>
            <person name="Grigoriev I.V."/>
            <person name="Roux C."/>
            <person name="Martin F.M."/>
            <person name="Corradi N."/>
        </authorList>
    </citation>
    <scope>NUCLEOTIDE SEQUENCE [LARGE SCALE GENOMIC DNA]</scope>
    <source>
        <strain evidence="1 4">A5</strain>
    </source>
</reference>
<evidence type="ECO:0000313" key="2">
    <source>
        <dbReference type="EMBL" id="PKC50572.1"/>
    </source>
</evidence>
<reference evidence="2 3" key="3">
    <citation type="submission" date="2017-10" db="EMBL/GenBank/DDBJ databases">
        <title>Extensive intraspecific genome diversity in a model arbuscular mycorrhizal fungus.</title>
        <authorList>
            <person name="Chen E.C.H."/>
            <person name="Morin E."/>
            <person name="Baudet D."/>
            <person name="Noel J."/>
            <person name="Ndikumana S."/>
            <person name="Charron P."/>
            <person name="St-Onge C."/>
            <person name="Giorgi J."/>
            <person name="Grigoriev I.V."/>
            <person name="Roux C."/>
            <person name="Martin F.M."/>
            <person name="Corradi N."/>
        </authorList>
    </citation>
    <scope>NUCLEOTIDE SEQUENCE [LARGE SCALE GENOMIC DNA]</scope>
    <source>
        <strain evidence="2 3">A1</strain>
    </source>
</reference>